<reference evidence="10" key="1">
    <citation type="journal article" date="2022" name="Int. J. Syst. Evol. Microbiol.">
        <title>Nanobdella aerobiophila gen. nov., sp. nov., a thermoacidophilic, obligate ectosymbiotic archaeon, and proposal of Nanobdellaceae fam. nov., Nanobdellales ord. nov. and Nanobdellia class. nov.</title>
        <authorList>
            <person name="Kato S."/>
            <person name="Ogasawara A."/>
            <person name="Itoh T."/>
            <person name="Sakai H.D."/>
            <person name="Shimizu M."/>
            <person name="Yuki M."/>
            <person name="Kaneko M."/>
            <person name="Takashina T."/>
            <person name="Ohkuma M."/>
        </authorList>
    </citation>
    <scope>NUCLEOTIDE SEQUENCE [LARGE SCALE GENOMIC DNA]</scope>
    <source>
        <strain evidence="10">MJ1</strain>
    </source>
</reference>
<evidence type="ECO:0000256" key="8">
    <source>
        <dbReference type="PIRSR" id="PIRSR600243-1"/>
    </source>
</evidence>
<keyword evidence="3" id="KW-0963">Cytoplasm</keyword>
<keyword evidence="4" id="KW-0645">Protease</keyword>
<dbReference type="AlphaFoldDB" id="A0A915SF67"/>
<dbReference type="InterPro" id="IPR023333">
    <property type="entry name" value="Proteasome_suB-type"/>
</dbReference>
<keyword evidence="7 9" id="KW-0647">Proteasome</keyword>
<dbReference type="Gene3D" id="3.60.20.10">
    <property type="entry name" value="Glutamine Phosphoribosylpyrophosphate, subunit 1, domain 1"/>
    <property type="match status" value="1"/>
</dbReference>
<dbReference type="GO" id="GO:0019774">
    <property type="term" value="C:proteasome core complex, beta-subunit complex"/>
    <property type="evidence" value="ECO:0007669"/>
    <property type="project" value="UniProtKB-ARBA"/>
</dbReference>
<dbReference type="PRINTS" id="PR00141">
    <property type="entry name" value="PROTEASOME"/>
</dbReference>
<evidence type="ECO:0000256" key="1">
    <source>
        <dbReference type="ARBA" id="ARBA00001198"/>
    </source>
</evidence>
<sequence>MKEESGTTIIALKFKDGVIIAADRQTTAGFMVYHRKTQKIHQITENILFGGAGLVGDIRTLLNVLRANLKLKKLRSKNDVSVGEAANFLATLMNYYKWTPFFTEIILVGKDEKGYGIYSIDEAGGVEDFEDFTATGSGMIYALGVLETEYKKEMTLEEAKEVAKKAVYAATRRDLGSGGGIEIWTLTDQGINREIFEIKEAVEKQK</sequence>
<keyword evidence="5" id="KW-0888">Threonine protease</keyword>
<dbReference type="PROSITE" id="PS51476">
    <property type="entry name" value="PROTEASOME_BETA_2"/>
    <property type="match status" value="1"/>
</dbReference>
<evidence type="ECO:0000313" key="9">
    <source>
        <dbReference type="EMBL" id="BBL45194.1"/>
    </source>
</evidence>
<name>A0A915SF67_9ARCH</name>
<dbReference type="CDD" id="cd01912">
    <property type="entry name" value="proteasome_beta"/>
    <property type="match status" value="1"/>
</dbReference>
<dbReference type="Pfam" id="PF00227">
    <property type="entry name" value="Proteasome"/>
    <property type="match status" value="1"/>
</dbReference>
<dbReference type="GO" id="GO:0005737">
    <property type="term" value="C:cytoplasm"/>
    <property type="evidence" value="ECO:0007669"/>
    <property type="project" value="TreeGrafter"/>
</dbReference>
<dbReference type="GeneID" id="74567965"/>
<dbReference type="PROSITE" id="PS00854">
    <property type="entry name" value="PROTEASOME_BETA_1"/>
    <property type="match status" value="1"/>
</dbReference>
<dbReference type="EMBL" id="AP019769">
    <property type="protein sequence ID" value="BBL45194.1"/>
    <property type="molecule type" value="Genomic_DNA"/>
</dbReference>
<dbReference type="GO" id="GO:0004298">
    <property type="term" value="F:threonine-type endopeptidase activity"/>
    <property type="evidence" value="ECO:0007669"/>
    <property type="project" value="UniProtKB-KW"/>
</dbReference>
<protein>
    <recommendedName>
        <fullName evidence="2">proteasome endopeptidase complex</fullName>
        <ecNumber evidence="2">3.4.25.1</ecNumber>
    </recommendedName>
</protein>
<dbReference type="PANTHER" id="PTHR32194">
    <property type="entry name" value="METALLOPROTEASE TLDD"/>
    <property type="match status" value="1"/>
</dbReference>
<evidence type="ECO:0000256" key="4">
    <source>
        <dbReference type="ARBA" id="ARBA00022670"/>
    </source>
</evidence>
<dbReference type="EC" id="3.4.25.1" evidence="2"/>
<accession>A0A915SF67</accession>
<dbReference type="InterPro" id="IPR029055">
    <property type="entry name" value="Ntn_hydrolases_N"/>
</dbReference>
<dbReference type="PANTHER" id="PTHR32194:SF0">
    <property type="entry name" value="ATP-DEPENDENT PROTEASE SUBUNIT HSLV"/>
    <property type="match status" value="1"/>
</dbReference>
<dbReference type="SUPFAM" id="SSF56235">
    <property type="entry name" value="N-terminal nucleophile aminohydrolases (Ntn hydrolases)"/>
    <property type="match status" value="1"/>
</dbReference>
<proteinExistence type="predicted"/>
<evidence type="ECO:0000256" key="2">
    <source>
        <dbReference type="ARBA" id="ARBA00012039"/>
    </source>
</evidence>
<keyword evidence="10" id="KW-1185">Reference proteome</keyword>
<dbReference type="InterPro" id="IPR001353">
    <property type="entry name" value="Proteasome_sua/b"/>
</dbReference>
<feature type="active site" description="Nucleophile" evidence="8">
    <location>
        <position position="7"/>
    </location>
</feature>
<dbReference type="InterPro" id="IPR016050">
    <property type="entry name" value="Proteasome_bsu_CS"/>
</dbReference>
<evidence type="ECO:0000256" key="5">
    <source>
        <dbReference type="ARBA" id="ARBA00022698"/>
    </source>
</evidence>
<organism evidence="9 10">
    <name type="scientific">Nanobdella aerobiophila</name>
    <dbReference type="NCBI Taxonomy" id="2586965"/>
    <lineage>
        <taxon>Archaea</taxon>
        <taxon>Nanobdellota</taxon>
        <taxon>Nanobdellia</taxon>
        <taxon>Nanobdellales</taxon>
        <taxon>Nanobdellaceae</taxon>
        <taxon>Nanobdella</taxon>
    </lineage>
</organism>
<dbReference type="GO" id="GO:0051603">
    <property type="term" value="P:proteolysis involved in protein catabolic process"/>
    <property type="evidence" value="ECO:0007669"/>
    <property type="project" value="InterPro"/>
</dbReference>
<dbReference type="RefSeq" id="WP_258393236.1">
    <property type="nucleotide sequence ID" value="NZ_AP019769.1"/>
</dbReference>
<dbReference type="KEGG" id="naer:MJ1_0013"/>
<dbReference type="InterPro" id="IPR000243">
    <property type="entry name" value="Pept_T1A_subB"/>
</dbReference>
<keyword evidence="6" id="KW-0378">Hydrolase</keyword>
<comment type="catalytic activity">
    <reaction evidence="1">
        <text>Cleavage of peptide bonds with very broad specificity.</text>
        <dbReference type="EC" id="3.4.25.1"/>
    </reaction>
</comment>
<dbReference type="Proteomes" id="UP001055553">
    <property type="component" value="Chromosome"/>
</dbReference>
<evidence type="ECO:0000256" key="7">
    <source>
        <dbReference type="ARBA" id="ARBA00022942"/>
    </source>
</evidence>
<evidence type="ECO:0000313" key="10">
    <source>
        <dbReference type="Proteomes" id="UP001055553"/>
    </source>
</evidence>
<gene>
    <name evidence="9" type="ORF">MJ1_0013</name>
</gene>
<evidence type="ECO:0000256" key="3">
    <source>
        <dbReference type="ARBA" id="ARBA00022490"/>
    </source>
</evidence>
<evidence type="ECO:0000256" key="6">
    <source>
        <dbReference type="ARBA" id="ARBA00022801"/>
    </source>
</evidence>